<protein>
    <submittedName>
        <fullName evidence="5">Ribosomal-protein-alanine N-acetyltransferase</fullName>
        <ecNumber evidence="5">2.3.1.267</ecNumber>
    </submittedName>
</protein>
<dbReference type="Pfam" id="PF13302">
    <property type="entry name" value="Acetyltransf_3"/>
    <property type="match status" value="1"/>
</dbReference>
<dbReference type="EMBL" id="JBEPLN010000001">
    <property type="protein sequence ID" value="MET3633372.1"/>
    <property type="molecule type" value="Genomic_DNA"/>
</dbReference>
<evidence type="ECO:0000259" key="4">
    <source>
        <dbReference type="PROSITE" id="PS51186"/>
    </source>
</evidence>
<proteinExistence type="inferred from homology"/>
<dbReference type="InterPro" id="IPR016181">
    <property type="entry name" value="Acyl_CoA_acyltransferase"/>
</dbReference>
<gene>
    <name evidence="5" type="ORF">ABID28_000002</name>
</gene>
<dbReference type="PROSITE" id="PS51186">
    <property type="entry name" value="GNAT"/>
    <property type="match status" value="1"/>
</dbReference>
<reference evidence="5 6" key="1">
    <citation type="submission" date="2024-06" db="EMBL/GenBank/DDBJ databases">
        <title>Genomic Encyclopedia of Type Strains, Phase IV (KMG-IV): sequencing the most valuable type-strain genomes for metagenomic binning, comparative biology and taxonomic classification.</title>
        <authorList>
            <person name="Goeker M."/>
        </authorList>
    </citation>
    <scope>NUCLEOTIDE SEQUENCE [LARGE SCALE GENOMIC DNA]</scope>
    <source>
        <strain evidence="5 6">DSM 28302</strain>
    </source>
</reference>
<comment type="similarity">
    <text evidence="3">Belongs to the acetyltransferase family. RimJ subfamily.</text>
</comment>
<name>A0ABV2JER8_9STRE</name>
<comment type="caution">
    <text evidence="5">The sequence shown here is derived from an EMBL/GenBank/DDBJ whole genome shotgun (WGS) entry which is preliminary data.</text>
</comment>
<accession>A0ABV2JER8</accession>
<keyword evidence="1 5" id="KW-0808">Transferase</keyword>
<dbReference type="GO" id="GO:0008999">
    <property type="term" value="F:protein-N-terminal-alanine acetyltransferase activity"/>
    <property type="evidence" value="ECO:0007669"/>
    <property type="project" value="UniProtKB-EC"/>
</dbReference>
<dbReference type="InterPro" id="IPR000182">
    <property type="entry name" value="GNAT_dom"/>
</dbReference>
<dbReference type="Proteomes" id="UP001549037">
    <property type="component" value="Unassembled WGS sequence"/>
</dbReference>
<keyword evidence="6" id="KW-1185">Reference proteome</keyword>
<evidence type="ECO:0000313" key="6">
    <source>
        <dbReference type="Proteomes" id="UP001549037"/>
    </source>
</evidence>
<evidence type="ECO:0000256" key="3">
    <source>
        <dbReference type="ARBA" id="ARBA00038502"/>
    </source>
</evidence>
<dbReference type="PANTHER" id="PTHR43792">
    <property type="entry name" value="GNAT FAMILY, PUTATIVE (AFU_ORTHOLOGUE AFUA_3G00765)-RELATED-RELATED"/>
    <property type="match status" value="1"/>
</dbReference>
<dbReference type="InterPro" id="IPR051531">
    <property type="entry name" value="N-acetyltransferase"/>
</dbReference>
<keyword evidence="2 5" id="KW-0012">Acyltransferase</keyword>
<dbReference type="PANTHER" id="PTHR43792:SF8">
    <property type="entry name" value="[RIBOSOMAL PROTEIN US5]-ALANINE N-ACETYLTRANSFERASE"/>
    <property type="match status" value="1"/>
</dbReference>
<sequence length="183" mass="21576">MTIWLTLAKYATFETEVLRLRPLRFDDRYSFFSMLIEDELPFIFPKPKTRQECDELFVQQFMKAPLGIWGIELKASEELIGIIQFEKIDLNQNSAELAYFLKRDYWGRGLMTECVKNISFLGLKACRLARINIIVHKENIASKRVAEKCHYRLVGSYKGSDRYTHKIRNYLTYELRAGVTDDE</sequence>
<evidence type="ECO:0000256" key="2">
    <source>
        <dbReference type="ARBA" id="ARBA00023315"/>
    </source>
</evidence>
<evidence type="ECO:0000313" key="5">
    <source>
        <dbReference type="EMBL" id="MET3633372.1"/>
    </source>
</evidence>
<dbReference type="RefSeq" id="WP_354366898.1">
    <property type="nucleotide sequence ID" value="NZ_JBEPLN010000001.1"/>
</dbReference>
<feature type="domain" description="N-acetyltransferase" evidence="4">
    <location>
        <begin position="18"/>
        <end position="174"/>
    </location>
</feature>
<organism evidence="5 6">
    <name type="scientific">Streptococcus porcorum</name>
    <dbReference type="NCBI Taxonomy" id="701526"/>
    <lineage>
        <taxon>Bacteria</taxon>
        <taxon>Bacillati</taxon>
        <taxon>Bacillota</taxon>
        <taxon>Bacilli</taxon>
        <taxon>Lactobacillales</taxon>
        <taxon>Streptococcaceae</taxon>
        <taxon>Streptococcus</taxon>
    </lineage>
</organism>
<dbReference type="SUPFAM" id="SSF55729">
    <property type="entry name" value="Acyl-CoA N-acyltransferases (Nat)"/>
    <property type="match status" value="1"/>
</dbReference>
<evidence type="ECO:0000256" key="1">
    <source>
        <dbReference type="ARBA" id="ARBA00022679"/>
    </source>
</evidence>
<dbReference type="Gene3D" id="3.40.630.30">
    <property type="match status" value="1"/>
</dbReference>
<dbReference type="EC" id="2.3.1.267" evidence="5"/>